<gene>
    <name evidence="3" type="ORF">FH972_001159</name>
</gene>
<organism evidence="3 4">
    <name type="scientific">Carpinus fangiana</name>
    <dbReference type="NCBI Taxonomy" id="176857"/>
    <lineage>
        <taxon>Eukaryota</taxon>
        <taxon>Viridiplantae</taxon>
        <taxon>Streptophyta</taxon>
        <taxon>Embryophyta</taxon>
        <taxon>Tracheophyta</taxon>
        <taxon>Spermatophyta</taxon>
        <taxon>Magnoliopsida</taxon>
        <taxon>eudicotyledons</taxon>
        <taxon>Gunneridae</taxon>
        <taxon>Pentapetalae</taxon>
        <taxon>rosids</taxon>
        <taxon>fabids</taxon>
        <taxon>Fagales</taxon>
        <taxon>Betulaceae</taxon>
        <taxon>Carpinus</taxon>
    </lineage>
</organism>
<dbReference type="Proteomes" id="UP000327013">
    <property type="component" value="Chromosome 1"/>
</dbReference>
<accession>A0A5N6QE16</accession>
<evidence type="ECO:0000313" key="3">
    <source>
        <dbReference type="EMBL" id="KAE7996433.1"/>
    </source>
</evidence>
<evidence type="ECO:0000256" key="2">
    <source>
        <dbReference type="SAM" id="MobiDB-lite"/>
    </source>
</evidence>
<reference evidence="3 4" key="1">
    <citation type="submission" date="2019-06" db="EMBL/GenBank/DDBJ databases">
        <title>A chromosomal-level reference genome of Carpinus fangiana (Coryloideae, Betulaceae).</title>
        <authorList>
            <person name="Yang X."/>
            <person name="Wang Z."/>
            <person name="Zhang L."/>
            <person name="Hao G."/>
            <person name="Liu J."/>
            <person name="Yang Y."/>
        </authorList>
    </citation>
    <scope>NUCLEOTIDE SEQUENCE [LARGE SCALE GENOMIC DNA]</scope>
    <source>
        <strain evidence="3">Cfa_2016G</strain>
        <tissue evidence="3">Leaf</tissue>
    </source>
</reference>
<protein>
    <submittedName>
        <fullName evidence="3">Uncharacterized protein</fullName>
    </submittedName>
</protein>
<dbReference type="InterPro" id="IPR011257">
    <property type="entry name" value="DNA_glycosylase"/>
</dbReference>
<feature type="binding site" evidence="1">
    <location>
        <position position="342"/>
    </location>
    <ligand>
        <name>Zn(2+)</name>
        <dbReference type="ChEBI" id="CHEBI:29105"/>
    </ligand>
</feature>
<feature type="region of interest" description="Disordered" evidence="2">
    <location>
        <begin position="34"/>
        <end position="128"/>
    </location>
</feature>
<keyword evidence="1" id="KW-0479">Metal-binding</keyword>
<feature type="compositionally biased region" description="Low complexity" evidence="2">
    <location>
        <begin position="68"/>
        <end position="80"/>
    </location>
</feature>
<sequence>MCSPKLKWQRGTNASLTVAQINGRPVLQPTCNQVSSLERRNSVKKTSPKIPSPPSLPSPTDTANPKTKPFSLSPPVSPKLKSPRPPALKRNNDPDGLNSKAEKVLTPQCSTKQASSIKKSKKSGGVAAAPSVETFQLKYCSSMIIETPGRIAAARREHVAMMQEQRKIRTAHYGRTKSSKYEGKVAPLESSSAREEKRCTFITPNSVGSDWTSVLKKRQLFRDAFSGFDAEIVARFTEKKITSVSAEYGIELSQVRGVVDNSNRILQIKREFGSFDKYLWGFVNHKPICTQYKSCHKIPVKTSKSETISKDMVRRGFRLVGPTVIHSLMQAAGLTNDHLISCQQHLQCAADRPPVATAL</sequence>
<dbReference type="EMBL" id="CM017321">
    <property type="protein sequence ID" value="KAE7996433.1"/>
    <property type="molecule type" value="Genomic_DNA"/>
</dbReference>
<evidence type="ECO:0000256" key="1">
    <source>
        <dbReference type="PIRSR" id="PIRSR605019-1"/>
    </source>
</evidence>
<name>A0A5N6QE16_9ROSI</name>
<dbReference type="PANTHER" id="PTHR31116:SF43">
    <property type="entry name" value="DNA GLYCOSYLASE SUPERFAMILY PROTEIN"/>
    <property type="match status" value="1"/>
</dbReference>
<dbReference type="Gene3D" id="1.10.340.30">
    <property type="entry name" value="Hypothetical protein, domain 2"/>
    <property type="match status" value="1"/>
</dbReference>
<dbReference type="InterPro" id="IPR005019">
    <property type="entry name" value="Adenine_glyco"/>
</dbReference>
<keyword evidence="4" id="KW-1185">Reference proteome</keyword>
<feature type="binding site" evidence="1">
    <location>
        <position position="338"/>
    </location>
    <ligand>
        <name>Zn(2+)</name>
        <dbReference type="ChEBI" id="CHEBI:29105"/>
    </ligand>
</feature>
<proteinExistence type="predicted"/>
<dbReference type="SUPFAM" id="SSF48150">
    <property type="entry name" value="DNA-glycosylase"/>
    <property type="match status" value="1"/>
</dbReference>
<dbReference type="PANTHER" id="PTHR31116">
    <property type="entry name" value="OS04G0501200 PROTEIN"/>
    <property type="match status" value="1"/>
</dbReference>
<evidence type="ECO:0000313" key="4">
    <source>
        <dbReference type="Proteomes" id="UP000327013"/>
    </source>
</evidence>
<dbReference type="GO" id="GO:0006284">
    <property type="term" value="P:base-excision repair"/>
    <property type="evidence" value="ECO:0007669"/>
    <property type="project" value="InterPro"/>
</dbReference>
<dbReference type="OrthoDB" id="3941538at2759"/>
<dbReference type="GO" id="GO:0008725">
    <property type="term" value="F:DNA-3-methyladenine glycosylase activity"/>
    <property type="evidence" value="ECO:0007669"/>
    <property type="project" value="InterPro"/>
</dbReference>
<dbReference type="Pfam" id="PF03352">
    <property type="entry name" value="Adenine_glyco"/>
    <property type="match status" value="1"/>
</dbReference>
<dbReference type="AlphaFoldDB" id="A0A5N6QE16"/>
<keyword evidence="1" id="KW-0862">Zinc</keyword>
<dbReference type="GO" id="GO:0046872">
    <property type="term" value="F:metal ion binding"/>
    <property type="evidence" value="ECO:0007669"/>
    <property type="project" value="UniProtKB-KW"/>
</dbReference>